<evidence type="ECO:0000256" key="6">
    <source>
        <dbReference type="ARBA" id="ARBA00038076"/>
    </source>
</evidence>
<evidence type="ECO:0000256" key="7">
    <source>
        <dbReference type="SAM" id="Phobius"/>
    </source>
</evidence>
<evidence type="ECO:0000256" key="4">
    <source>
        <dbReference type="ARBA" id="ARBA00022989"/>
    </source>
</evidence>
<feature type="transmembrane region" description="Helical" evidence="7">
    <location>
        <begin position="318"/>
        <end position="348"/>
    </location>
</feature>
<comment type="subcellular location">
    <subcellularLocation>
        <location evidence="1">Cell membrane</location>
        <topology evidence="1">Multi-pass membrane protein</topology>
    </subcellularLocation>
</comment>
<dbReference type="GO" id="GO:0005886">
    <property type="term" value="C:plasma membrane"/>
    <property type="evidence" value="ECO:0007669"/>
    <property type="project" value="UniProtKB-SubCell"/>
</dbReference>
<accession>A0AAU7CJS3</accession>
<sequence>MNIRRSSWLFLRLAIQGLGHRPLRAALLAMAVAVGGASVFTATVLRRAIQDSAGTSLDRLGADLMAVSRGTTVNLTAALLTVEPTEATIDPETIAALARLPGVEVAAPQRYFGLPSANASHGGGQEDLIAFDPDRDFTVRPWLVESLGRGFRRGDLIVGGRRPETVGGTVRLFHRDFTVYGRLALTGVGPFERAIFASFETVSDVAAAARASSGREFATDLDTDRATALLVRLRVGATPEQFRFAAARRPDVQVVAGNGLSTSVRQALRLVLGGSVVFSGLILLTTALMVAALYTGLLSERRRELGLLLAVGMRPLQLVWLILAEAALTTGLGGICGVVLGAGGLVLFERTLGYQFQQYQVPFVLPGPTFLMVAGVVSSLLCGAVGLAGAALPAWRAGRSEPYGLVRGEGA</sequence>
<evidence type="ECO:0000256" key="5">
    <source>
        <dbReference type="ARBA" id="ARBA00023136"/>
    </source>
</evidence>
<dbReference type="InterPro" id="IPR050250">
    <property type="entry name" value="Macrolide_Exporter_MacB"/>
</dbReference>
<dbReference type="PANTHER" id="PTHR30572">
    <property type="entry name" value="MEMBRANE COMPONENT OF TRANSPORTER-RELATED"/>
    <property type="match status" value="1"/>
</dbReference>
<dbReference type="PANTHER" id="PTHR30572:SF4">
    <property type="entry name" value="ABC TRANSPORTER PERMEASE YTRF"/>
    <property type="match status" value="1"/>
</dbReference>
<proteinExistence type="inferred from homology"/>
<dbReference type="EMBL" id="CP155447">
    <property type="protein sequence ID" value="XBH05500.1"/>
    <property type="molecule type" value="Genomic_DNA"/>
</dbReference>
<feature type="transmembrane region" description="Helical" evidence="7">
    <location>
        <begin position="270"/>
        <end position="297"/>
    </location>
</feature>
<organism evidence="9">
    <name type="scientific">Singulisphaera sp. Ch08</name>
    <dbReference type="NCBI Taxonomy" id="3120278"/>
    <lineage>
        <taxon>Bacteria</taxon>
        <taxon>Pseudomonadati</taxon>
        <taxon>Planctomycetota</taxon>
        <taxon>Planctomycetia</taxon>
        <taxon>Isosphaerales</taxon>
        <taxon>Isosphaeraceae</taxon>
        <taxon>Singulisphaera</taxon>
    </lineage>
</organism>
<evidence type="ECO:0000256" key="2">
    <source>
        <dbReference type="ARBA" id="ARBA00022475"/>
    </source>
</evidence>
<comment type="similarity">
    <text evidence="6">Belongs to the ABC-4 integral membrane protein family.</text>
</comment>
<dbReference type="RefSeq" id="WP_406698323.1">
    <property type="nucleotide sequence ID" value="NZ_CP155447.1"/>
</dbReference>
<evidence type="ECO:0000259" key="8">
    <source>
        <dbReference type="Pfam" id="PF02687"/>
    </source>
</evidence>
<evidence type="ECO:0000313" key="9">
    <source>
        <dbReference type="EMBL" id="XBH05500.1"/>
    </source>
</evidence>
<keyword evidence="2" id="KW-1003">Cell membrane</keyword>
<feature type="domain" description="ABC3 transporter permease C-terminal" evidence="8">
    <location>
        <begin position="277"/>
        <end position="402"/>
    </location>
</feature>
<dbReference type="GO" id="GO:0022857">
    <property type="term" value="F:transmembrane transporter activity"/>
    <property type="evidence" value="ECO:0007669"/>
    <property type="project" value="TreeGrafter"/>
</dbReference>
<dbReference type="AlphaFoldDB" id="A0AAU7CJS3"/>
<name>A0AAU7CJS3_9BACT</name>
<keyword evidence="5 7" id="KW-0472">Membrane</keyword>
<keyword evidence="3 7" id="KW-0812">Transmembrane</keyword>
<dbReference type="InterPro" id="IPR003838">
    <property type="entry name" value="ABC3_permease_C"/>
</dbReference>
<evidence type="ECO:0000256" key="1">
    <source>
        <dbReference type="ARBA" id="ARBA00004651"/>
    </source>
</evidence>
<evidence type="ECO:0000256" key="3">
    <source>
        <dbReference type="ARBA" id="ARBA00022692"/>
    </source>
</evidence>
<dbReference type="Pfam" id="PF02687">
    <property type="entry name" value="FtsX"/>
    <property type="match status" value="1"/>
</dbReference>
<protein>
    <submittedName>
        <fullName evidence="9">ABC transporter permease</fullName>
    </submittedName>
</protein>
<feature type="transmembrane region" description="Helical" evidence="7">
    <location>
        <begin position="368"/>
        <end position="392"/>
    </location>
</feature>
<keyword evidence="4 7" id="KW-1133">Transmembrane helix</keyword>
<gene>
    <name evidence="9" type="ORF">V5E97_05635</name>
</gene>
<reference evidence="9" key="1">
    <citation type="submission" date="2024-05" db="EMBL/GenBank/DDBJ databases">
        <title>Planctomycetes of the genus Singulisphaera possess chitinolytic capabilities.</title>
        <authorList>
            <person name="Ivanova A."/>
        </authorList>
    </citation>
    <scope>NUCLEOTIDE SEQUENCE</scope>
    <source>
        <strain evidence="9">Ch08T</strain>
    </source>
</reference>